<dbReference type="PANTHER" id="PTHR46696:SF1">
    <property type="entry name" value="CYTOCHROME P450 YJIB-RELATED"/>
    <property type="match status" value="1"/>
</dbReference>
<dbReference type="CDD" id="cd11029">
    <property type="entry name" value="CYP107-like"/>
    <property type="match status" value="1"/>
</dbReference>
<accession>A0ABW0ANY4</accession>
<dbReference type="Proteomes" id="UP001596160">
    <property type="component" value="Unassembled WGS sequence"/>
</dbReference>
<dbReference type="Pfam" id="PF00067">
    <property type="entry name" value="p450"/>
    <property type="match status" value="1"/>
</dbReference>
<dbReference type="InterPro" id="IPR002397">
    <property type="entry name" value="Cyt_P450_B"/>
</dbReference>
<organism evidence="3 4">
    <name type="scientific">Streptomyces amakusaensis</name>
    <dbReference type="NCBI Taxonomy" id="67271"/>
    <lineage>
        <taxon>Bacteria</taxon>
        <taxon>Bacillati</taxon>
        <taxon>Actinomycetota</taxon>
        <taxon>Actinomycetes</taxon>
        <taxon>Kitasatosporales</taxon>
        <taxon>Streptomycetaceae</taxon>
        <taxon>Streptomyces</taxon>
    </lineage>
</organism>
<dbReference type="PRINTS" id="PR00359">
    <property type="entry name" value="BP450"/>
</dbReference>
<evidence type="ECO:0000313" key="3">
    <source>
        <dbReference type="EMBL" id="MFC5155257.1"/>
    </source>
</evidence>
<evidence type="ECO:0000256" key="2">
    <source>
        <dbReference type="SAM" id="MobiDB-lite"/>
    </source>
</evidence>
<gene>
    <name evidence="3" type="ORF">ACFPRH_26330</name>
</gene>
<dbReference type="SUPFAM" id="SSF48264">
    <property type="entry name" value="Cytochrome P450"/>
    <property type="match status" value="1"/>
</dbReference>
<dbReference type="Gene3D" id="1.10.630.10">
    <property type="entry name" value="Cytochrome P450"/>
    <property type="match status" value="1"/>
</dbReference>
<dbReference type="InterPro" id="IPR001128">
    <property type="entry name" value="Cyt_P450"/>
</dbReference>
<dbReference type="RefSeq" id="WP_344482632.1">
    <property type="nucleotide sequence ID" value="NZ_BAAASB010000018.1"/>
</dbReference>
<comment type="similarity">
    <text evidence="1">Belongs to the cytochrome P450 family.</text>
</comment>
<feature type="region of interest" description="Disordered" evidence="2">
    <location>
        <begin position="48"/>
        <end position="69"/>
    </location>
</feature>
<evidence type="ECO:0000256" key="1">
    <source>
        <dbReference type="ARBA" id="ARBA00010617"/>
    </source>
</evidence>
<reference evidence="4" key="1">
    <citation type="journal article" date="2019" name="Int. J. Syst. Evol. Microbiol.">
        <title>The Global Catalogue of Microorganisms (GCM) 10K type strain sequencing project: providing services to taxonomists for standard genome sequencing and annotation.</title>
        <authorList>
            <consortium name="The Broad Institute Genomics Platform"/>
            <consortium name="The Broad Institute Genome Sequencing Center for Infectious Disease"/>
            <person name="Wu L."/>
            <person name="Ma J."/>
        </authorList>
    </citation>
    <scope>NUCLEOTIDE SEQUENCE [LARGE SCALE GENOMIC DNA]</scope>
    <source>
        <strain evidence="4">PCU 266</strain>
    </source>
</reference>
<protein>
    <submittedName>
        <fullName evidence="3">Cytochrome P450</fullName>
    </submittedName>
</protein>
<sequence>MTADPYPGYAWLREHDPVCPVDDPHVPGRTWLVTRYDDVRACLADRRLGSGAPVNPDPHPPGLSQLDDPEHAGLRRLVAAAFTPAAVSRLRDRTARTCAHAVGSFAGRGRADLVAEYTREIPVAVVHDLLGVPEAERAPAADVLDMWYRAKFQQPRDEAKLAEMLAYVRRLVAYKRSHPGDDLPTRLIESGALTGDELEVMIMTLIGAGHITTIQFLGTTVLRLLDHPGRRAALLAGDIDWSQAINELLRLDSPDHVAEYRYAGEDMTIADARVAAGDVVLLSLAAANRDPDRFPDPDTLDLTRDARPHLALGHGAHTCLGSHLLKLQTEIAITTLFGRLPDLTLDIPSGEVDWGYAPTFRGPLALPVTFTPSVSRAR</sequence>
<dbReference type="InterPro" id="IPR036396">
    <property type="entry name" value="Cyt_P450_sf"/>
</dbReference>
<keyword evidence="4" id="KW-1185">Reference proteome</keyword>
<name>A0ABW0ANY4_9ACTN</name>
<evidence type="ECO:0000313" key="4">
    <source>
        <dbReference type="Proteomes" id="UP001596160"/>
    </source>
</evidence>
<dbReference type="EMBL" id="JBHSKP010000021">
    <property type="protein sequence ID" value="MFC5155257.1"/>
    <property type="molecule type" value="Genomic_DNA"/>
</dbReference>
<proteinExistence type="inferred from homology"/>
<comment type="caution">
    <text evidence="3">The sequence shown here is derived from an EMBL/GenBank/DDBJ whole genome shotgun (WGS) entry which is preliminary data.</text>
</comment>
<dbReference type="PANTHER" id="PTHR46696">
    <property type="entry name" value="P450, PUTATIVE (EUROFUNG)-RELATED"/>
    <property type="match status" value="1"/>
</dbReference>